<accession>A0ABT4BIB1</accession>
<evidence type="ECO:0000256" key="1">
    <source>
        <dbReference type="ARBA" id="ARBA00009715"/>
    </source>
</evidence>
<keyword evidence="3" id="KW-1185">Reference proteome</keyword>
<comment type="similarity">
    <text evidence="1">Belongs to the staphylococcal tandem lipoprotein family.</text>
</comment>
<dbReference type="Proteomes" id="UP001072952">
    <property type="component" value="Unassembled WGS sequence"/>
</dbReference>
<name>A0ABT4BIB1_9STAP</name>
<organism evidence="2 3">
    <name type="scientific">Staphylococcus pettenkoferi</name>
    <dbReference type="NCBI Taxonomy" id="170573"/>
    <lineage>
        <taxon>Bacteria</taxon>
        <taxon>Bacillati</taxon>
        <taxon>Bacillota</taxon>
        <taxon>Bacilli</taxon>
        <taxon>Bacillales</taxon>
        <taxon>Staphylococcaceae</taxon>
        <taxon>Staphylococcus</taxon>
    </lineage>
</organism>
<dbReference type="Pfam" id="PF04507">
    <property type="entry name" value="DUF576"/>
    <property type="match status" value="1"/>
</dbReference>
<sequence>MTIRKALQLIIILVLILTTATGCDLLLLGKDRKIKNLFNEKLSFYPVKNLDDYYHLTPKGEYEKINAYSGVWIVHTSYSIRKDEILFDEGAVLYIDLDNKTAKGNYYKRKIFDDKQKGLTTKETKYKIIMKNNQIKCIDSNVSPALKKKIENFKFMSQYSDFKNIKKNQWVIRNYNYTLNNFFATRNLSNEDEIVKDLREIYDIKDKSSPSIAMSGASSEFKKDNNLNISLDINFNQNDISISDAIKFDSGGVGGEDGYGINL</sequence>
<evidence type="ECO:0000313" key="3">
    <source>
        <dbReference type="Proteomes" id="UP001072952"/>
    </source>
</evidence>
<reference evidence="2" key="2">
    <citation type="submission" date="2022-08" db="EMBL/GenBank/DDBJ databases">
        <authorList>
            <person name="Magnan C."/>
        </authorList>
    </citation>
    <scope>NUCLEOTIDE SEQUENCE</scope>
    <source>
        <strain evidence="2">NSP012P</strain>
    </source>
</reference>
<keyword evidence="2" id="KW-0449">Lipoprotein</keyword>
<proteinExistence type="inferred from homology"/>
<dbReference type="InterPro" id="IPR038641">
    <property type="entry name" value="Csa_sf"/>
</dbReference>
<comment type="caution">
    <text evidence="2">The sequence shown here is derived from an EMBL/GenBank/DDBJ whole genome shotgun (WGS) entry which is preliminary data.</text>
</comment>
<evidence type="ECO:0000313" key="2">
    <source>
        <dbReference type="EMBL" id="MCY1582411.1"/>
    </source>
</evidence>
<dbReference type="PROSITE" id="PS51257">
    <property type="entry name" value="PROKAR_LIPOPROTEIN"/>
    <property type="match status" value="1"/>
</dbReference>
<gene>
    <name evidence="2" type="ORF">NW133_02470</name>
</gene>
<dbReference type="RefSeq" id="WP_268213160.1">
    <property type="nucleotide sequence ID" value="NZ_JANSKR010000011.1"/>
</dbReference>
<reference evidence="2" key="1">
    <citation type="journal article" date="2022" name="Int. J. Mol. Sci.">
        <title>Phenotypic and Genotypic Virulence Characterisation of Staphylococcus pettenkoferi Strains Isolated from Human Bloodstream and Diabetic Foot Infections.</title>
        <authorList>
            <person name="Magnan C."/>
            <person name="Ahmad-Mansour N."/>
            <person name="Pouget C."/>
            <person name="Morsli M."/>
            <person name="Huc-Brandt S."/>
            <person name="Pantel A."/>
            <person name="Dunyach-Remy C."/>
            <person name="Sotto A."/>
            <person name="Molle V."/>
            <person name="Lavigne J.-P."/>
        </authorList>
    </citation>
    <scope>NUCLEOTIDE SEQUENCE</scope>
    <source>
        <strain evidence="2">NSP012P</strain>
    </source>
</reference>
<protein>
    <submittedName>
        <fullName evidence="2">Tandem-type lipoprotein</fullName>
    </submittedName>
</protein>
<dbReference type="InterPro" id="IPR007595">
    <property type="entry name" value="Csa"/>
</dbReference>
<dbReference type="Gene3D" id="2.50.20.40">
    <property type="match status" value="1"/>
</dbReference>
<dbReference type="EMBL" id="JANSLD010000010">
    <property type="protein sequence ID" value="MCY1582411.1"/>
    <property type="molecule type" value="Genomic_DNA"/>
</dbReference>